<dbReference type="EMBL" id="GIFC01007707">
    <property type="protein sequence ID" value="MXU89790.1"/>
    <property type="molecule type" value="Transcribed_RNA"/>
</dbReference>
<reference evidence="3" key="1">
    <citation type="submission" date="2019-12" db="EMBL/GenBank/DDBJ databases">
        <title>An insight into the sialome of adult female Ixodes ricinus ticks feeding for 6 days.</title>
        <authorList>
            <person name="Perner J."/>
            <person name="Ribeiro J.M.C."/>
        </authorList>
    </citation>
    <scope>NUCLEOTIDE SEQUENCE</scope>
    <source>
        <strain evidence="3">Semi-engorged</strain>
        <tissue evidence="3">Salivary glands</tissue>
    </source>
</reference>
<accession>A0A6B0UJC2</accession>
<keyword evidence="2" id="KW-0732">Signal</keyword>
<evidence type="ECO:0000256" key="1">
    <source>
        <dbReference type="SAM" id="MobiDB-lite"/>
    </source>
</evidence>
<evidence type="ECO:0000313" key="3">
    <source>
        <dbReference type="EMBL" id="MXU89790.1"/>
    </source>
</evidence>
<feature type="compositionally biased region" description="Basic residues" evidence="1">
    <location>
        <begin position="19"/>
        <end position="45"/>
    </location>
</feature>
<dbReference type="AlphaFoldDB" id="A0A6B0UJC2"/>
<sequence length="110" mass="12464">MMVVMVMMVVVVMVAQRHLSRRRHGQRLPRVAHHRRGRPRRRRGWRQGNPTPRCGPTHGGRGSTHSGRGNSGGRLRGGRSFPLQQLALAHLLEQHQLHLLVAEFLAQATH</sequence>
<proteinExistence type="predicted"/>
<feature type="region of interest" description="Disordered" evidence="1">
    <location>
        <begin position="19"/>
        <end position="79"/>
    </location>
</feature>
<feature type="signal peptide" evidence="2">
    <location>
        <begin position="1"/>
        <end position="17"/>
    </location>
</feature>
<organism evidence="3">
    <name type="scientific">Ixodes ricinus</name>
    <name type="common">Common tick</name>
    <name type="synonym">Acarus ricinus</name>
    <dbReference type="NCBI Taxonomy" id="34613"/>
    <lineage>
        <taxon>Eukaryota</taxon>
        <taxon>Metazoa</taxon>
        <taxon>Ecdysozoa</taxon>
        <taxon>Arthropoda</taxon>
        <taxon>Chelicerata</taxon>
        <taxon>Arachnida</taxon>
        <taxon>Acari</taxon>
        <taxon>Parasitiformes</taxon>
        <taxon>Ixodida</taxon>
        <taxon>Ixodoidea</taxon>
        <taxon>Ixodidae</taxon>
        <taxon>Ixodinae</taxon>
        <taxon>Ixodes</taxon>
    </lineage>
</organism>
<evidence type="ECO:0000256" key="2">
    <source>
        <dbReference type="SAM" id="SignalP"/>
    </source>
</evidence>
<protein>
    <submittedName>
        <fullName evidence="3">Putative secreted protein</fullName>
    </submittedName>
</protein>
<feature type="chain" id="PRO_5025421724" evidence="2">
    <location>
        <begin position="18"/>
        <end position="110"/>
    </location>
</feature>
<name>A0A6B0UJC2_IXORI</name>